<evidence type="ECO:0000256" key="3">
    <source>
        <dbReference type="ARBA" id="ARBA00022989"/>
    </source>
</evidence>
<organism evidence="8 9">
    <name type="scientific">Gomphillus americanus</name>
    <dbReference type="NCBI Taxonomy" id="1940652"/>
    <lineage>
        <taxon>Eukaryota</taxon>
        <taxon>Fungi</taxon>
        <taxon>Dikarya</taxon>
        <taxon>Ascomycota</taxon>
        <taxon>Pezizomycotina</taxon>
        <taxon>Lecanoromycetes</taxon>
        <taxon>OSLEUM clade</taxon>
        <taxon>Ostropomycetidae</taxon>
        <taxon>Ostropales</taxon>
        <taxon>Graphidaceae</taxon>
        <taxon>Gomphilloideae</taxon>
        <taxon>Gomphillus</taxon>
    </lineage>
</organism>
<feature type="compositionally biased region" description="Basic residues" evidence="5">
    <location>
        <begin position="21"/>
        <end position="31"/>
    </location>
</feature>
<dbReference type="AlphaFoldDB" id="A0A8H3FR17"/>
<keyword evidence="2 6" id="KW-0812">Transmembrane</keyword>
<feature type="region of interest" description="Disordered" evidence="5">
    <location>
        <begin position="1"/>
        <end position="117"/>
    </location>
</feature>
<feature type="compositionally biased region" description="Polar residues" evidence="5">
    <location>
        <begin position="1"/>
        <end position="14"/>
    </location>
</feature>
<accession>A0A8H3FR17</accession>
<evidence type="ECO:0000313" key="8">
    <source>
        <dbReference type="EMBL" id="CAF9927824.1"/>
    </source>
</evidence>
<evidence type="ECO:0000256" key="2">
    <source>
        <dbReference type="ARBA" id="ARBA00022692"/>
    </source>
</evidence>
<keyword evidence="4 6" id="KW-0472">Membrane</keyword>
<feature type="compositionally biased region" description="Acidic residues" evidence="5">
    <location>
        <begin position="69"/>
        <end position="80"/>
    </location>
</feature>
<comment type="caution">
    <text evidence="8">The sequence shown here is derived from an EMBL/GenBank/DDBJ whole genome shotgun (WGS) entry which is preliminary data.</text>
</comment>
<dbReference type="PANTHER" id="PTHR46346:SF1">
    <property type="entry name" value="PHOSPHATIDYLINOSITOL N-ACETYLGLUCOSAMINYLTRANSFERASE SUBUNIT P"/>
    <property type="match status" value="1"/>
</dbReference>
<evidence type="ECO:0000259" key="7">
    <source>
        <dbReference type="Pfam" id="PF08510"/>
    </source>
</evidence>
<dbReference type="GO" id="GO:0006506">
    <property type="term" value="P:GPI anchor biosynthetic process"/>
    <property type="evidence" value="ECO:0007669"/>
    <property type="project" value="TreeGrafter"/>
</dbReference>
<dbReference type="GO" id="GO:0005783">
    <property type="term" value="C:endoplasmic reticulum"/>
    <property type="evidence" value="ECO:0007669"/>
    <property type="project" value="TreeGrafter"/>
</dbReference>
<feature type="domain" description="PIG-P" evidence="7">
    <location>
        <begin position="250"/>
        <end position="388"/>
    </location>
</feature>
<feature type="region of interest" description="Disordered" evidence="5">
    <location>
        <begin position="190"/>
        <end position="218"/>
    </location>
</feature>
<gene>
    <name evidence="8" type="ORF">GOMPHAMPRED_004512</name>
</gene>
<evidence type="ECO:0000256" key="5">
    <source>
        <dbReference type="SAM" id="MobiDB-lite"/>
    </source>
</evidence>
<evidence type="ECO:0000256" key="4">
    <source>
        <dbReference type="ARBA" id="ARBA00023136"/>
    </source>
</evidence>
<protein>
    <recommendedName>
        <fullName evidence="7">PIG-P domain-containing protein</fullName>
    </recommendedName>
</protein>
<feature type="transmembrane region" description="Helical" evidence="6">
    <location>
        <begin position="253"/>
        <end position="272"/>
    </location>
</feature>
<name>A0A8H3FR17_9LECA</name>
<evidence type="ECO:0000256" key="6">
    <source>
        <dbReference type="SAM" id="Phobius"/>
    </source>
</evidence>
<evidence type="ECO:0000313" key="9">
    <source>
        <dbReference type="Proteomes" id="UP000664169"/>
    </source>
</evidence>
<dbReference type="InterPro" id="IPR013717">
    <property type="entry name" value="PIG-P"/>
</dbReference>
<feature type="compositionally biased region" description="Low complexity" evidence="5">
    <location>
        <begin position="84"/>
        <end position="102"/>
    </location>
</feature>
<sequence>MSSKQSKHLVNTTGSSAHRPTATRRRRRISARKTSSDQNHSNAIGSPEIKLKQLSPTQSKLQWPPFEQEIQEETPSDSADEVVASRPSPSRSLSSSASSSTSEFPTEDSDSNPSPIRSLVQETPQILSPIPTTAQIHPLVASLRSSHSRSPNRIPKSPTPPYLSNFAPPFYNRPPANLLASPSLTSLLRPAFSRPTSRPTTPDESEPDPFLSPPTTPFPGISTPDTSTAHLLNTAQAANPLPRASPKVPTYEYYGFALYVTSSVAFVGYVLWSYLPSTVLHWLGIYYYPDRWWSLAIPAWIVMAVMFVYVALATYNSEVLTLPLGSLGAIVDEVGVVAVVDQNGELVGKGRRYDVGERVGDWRWRDAWSHSTDAVLDVPIGGVCEVLYGDG</sequence>
<dbReference type="GO" id="GO:0016020">
    <property type="term" value="C:membrane"/>
    <property type="evidence" value="ECO:0007669"/>
    <property type="project" value="UniProtKB-SubCell"/>
</dbReference>
<dbReference type="PANTHER" id="PTHR46346">
    <property type="entry name" value="PHOSPHATIDYLINOSITOL N-ACETYLGLUCOSAMINYLTRANSFERASE SUBUNIT P"/>
    <property type="match status" value="1"/>
</dbReference>
<evidence type="ECO:0000256" key="1">
    <source>
        <dbReference type="ARBA" id="ARBA00004141"/>
    </source>
</evidence>
<feature type="transmembrane region" description="Helical" evidence="6">
    <location>
        <begin position="292"/>
        <end position="312"/>
    </location>
</feature>
<keyword evidence="3 6" id="KW-1133">Transmembrane helix</keyword>
<proteinExistence type="predicted"/>
<keyword evidence="9" id="KW-1185">Reference proteome</keyword>
<reference evidence="8" key="1">
    <citation type="submission" date="2021-03" db="EMBL/GenBank/DDBJ databases">
        <authorList>
            <person name="Tagirdzhanova G."/>
        </authorList>
    </citation>
    <scope>NUCLEOTIDE SEQUENCE</scope>
</reference>
<comment type="subcellular location">
    <subcellularLocation>
        <location evidence="1">Membrane</location>
        <topology evidence="1">Multi-pass membrane protein</topology>
    </subcellularLocation>
</comment>
<dbReference type="Pfam" id="PF08510">
    <property type="entry name" value="PIG-P"/>
    <property type="match status" value="1"/>
</dbReference>
<dbReference type="Proteomes" id="UP000664169">
    <property type="component" value="Unassembled WGS sequence"/>
</dbReference>
<feature type="region of interest" description="Disordered" evidence="5">
    <location>
        <begin position="142"/>
        <end position="161"/>
    </location>
</feature>
<dbReference type="InterPro" id="IPR052263">
    <property type="entry name" value="GPI_Anchor_Biosynth"/>
</dbReference>
<dbReference type="OrthoDB" id="690928at2759"/>
<dbReference type="EMBL" id="CAJPDQ010000028">
    <property type="protein sequence ID" value="CAF9927824.1"/>
    <property type="molecule type" value="Genomic_DNA"/>
</dbReference>